<dbReference type="InterPro" id="IPR005537">
    <property type="entry name" value="RAMP_III_fam"/>
</dbReference>
<gene>
    <name evidence="3" type="ordered locus">Kole_1268</name>
</gene>
<reference evidence="3 4" key="2">
    <citation type="journal article" date="2011" name="J. Bacteriol.">
        <title>Genome Sequence of Kosmotoga olearia Strain TBF 19.5.1, a Thermophilic Bacterium with a Wide Growth Temperature Range, Isolated from the Troll B Oil Platform in the North Sea.</title>
        <authorList>
            <person name="Swithers K.S."/>
            <person name="Dipippo J.L."/>
            <person name="Bruce D.C."/>
            <person name="Detter C."/>
            <person name="Tapia R."/>
            <person name="Han S."/>
            <person name="Goodwin L.A."/>
            <person name="Han J."/>
            <person name="Woyke T."/>
            <person name="Pitluck S."/>
            <person name="Pennacchio L."/>
            <person name="Nolan M."/>
            <person name="Mikhailova N."/>
            <person name="Land M.L."/>
            <person name="Nesbo C.L."/>
            <person name="Gogarten J.P."/>
            <person name="Noll K.M."/>
        </authorList>
    </citation>
    <scope>NUCLEOTIDE SEQUENCE [LARGE SCALE GENOMIC DNA]</scope>
    <source>
        <strain evidence="4">ATCC BAA-1733 / DSM 21960 / TBF 19.5.1</strain>
    </source>
</reference>
<dbReference type="NCBIfam" id="TIGR02580">
    <property type="entry name" value="cas_RAMP_Cmr4"/>
    <property type="match status" value="1"/>
</dbReference>
<dbReference type="Proteomes" id="UP000002382">
    <property type="component" value="Chromosome"/>
</dbReference>
<protein>
    <submittedName>
        <fullName evidence="3">CRISPR-associated RAMP protein, Cmr4 family</fullName>
    </submittedName>
</protein>
<dbReference type="GO" id="GO:0051607">
    <property type="term" value="P:defense response to virus"/>
    <property type="evidence" value="ECO:0007669"/>
    <property type="project" value="UniProtKB-KW"/>
</dbReference>
<dbReference type="EMBL" id="CP001634">
    <property type="protein sequence ID" value="ACR79964.1"/>
    <property type="molecule type" value="Genomic_DNA"/>
</dbReference>
<name>C5CDA1_KOSOT</name>
<evidence type="ECO:0000313" key="3">
    <source>
        <dbReference type="EMBL" id="ACR79964.1"/>
    </source>
</evidence>
<dbReference type="eggNOG" id="COG1336">
    <property type="taxonomic scope" value="Bacteria"/>
</dbReference>
<dbReference type="STRING" id="521045.Kole_1268"/>
<dbReference type="Pfam" id="PF03787">
    <property type="entry name" value="RAMPs"/>
    <property type="match status" value="1"/>
</dbReference>
<reference evidence="3 4" key="1">
    <citation type="submission" date="2009-06" db="EMBL/GenBank/DDBJ databases">
        <title>Complete sequence of Thermotogales bacterium TBF 19.5.1.</title>
        <authorList>
            <consortium name="US DOE Joint Genome Institute"/>
            <person name="Lucas S."/>
            <person name="Copeland A."/>
            <person name="Lapidus A."/>
            <person name="Glavina del Rio T."/>
            <person name="Tice H."/>
            <person name="Bruce D."/>
            <person name="Goodwin L."/>
            <person name="Pitluck S."/>
            <person name="Chertkov O."/>
            <person name="Brettin T."/>
            <person name="Detter J.C."/>
            <person name="Han C."/>
            <person name="Schmutz J."/>
            <person name="Larimer F."/>
            <person name="Land M."/>
            <person name="Hauser L."/>
            <person name="Kyrpides N."/>
            <person name="Ovchinnikova G."/>
            <person name="Noll K."/>
        </authorList>
    </citation>
    <scope>NUCLEOTIDE SEQUENCE [LARGE SCALE GENOMIC DNA]</scope>
    <source>
        <strain evidence="4">ATCC BAA-1733 / DSM 21960 / TBF 19.5.1</strain>
    </source>
</reference>
<keyword evidence="1" id="KW-0051">Antiviral defense</keyword>
<proteinExistence type="predicted"/>
<sequence length="326" mass="35731">MSPCESNIYKLETYYAITIDPIHVGVGGTRLERVDLSIVRDPATRLPKIPGTSISGPARAYTALATGKYRWKKDKQEYSCAGRGGEGGEKHCGIVNPACPVCVSYGFSRGSGNSMQGLAQFFDAHILLFPVSSMIGPVWVTSPLALELDDVNLSDDKFYPLGEQIKNRERLNFGWIMLEKEENSQKEAKEKLDEVKGVPPGLVAQRAVLVSDALFQKIVNSNLEVRTSVSIDPDTGTAEEKALFTYEAIPRGTILKFAIIYNSGKYFKVGGEELKTEDGGDVGINWVKVQVEKGLKLFEILGIGGMNTRGMGRMRVLNFEGVRGNV</sequence>
<organism evidence="3 4">
    <name type="scientific">Kosmotoga olearia (strain ATCC BAA-1733 / DSM 21960 / TBF 19.5.1)</name>
    <dbReference type="NCBI Taxonomy" id="521045"/>
    <lineage>
        <taxon>Bacteria</taxon>
        <taxon>Thermotogati</taxon>
        <taxon>Thermotogota</taxon>
        <taxon>Thermotogae</taxon>
        <taxon>Kosmotogales</taxon>
        <taxon>Kosmotogaceae</taxon>
        <taxon>Kosmotoga</taxon>
    </lineage>
</organism>
<evidence type="ECO:0000313" key="4">
    <source>
        <dbReference type="Proteomes" id="UP000002382"/>
    </source>
</evidence>
<evidence type="ECO:0000256" key="1">
    <source>
        <dbReference type="ARBA" id="ARBA00023118"/>
    </source>
</evidence>
<keyword evidence="4" id="KW-1185">Reference proteome</keyword>
<dbReference type="KEGG" id="kol:Kole_1268"/>
<accession>C5CDA1</accession>
<dbReference type="InterPro" id="IPR013410">
    <property type="entry name" value="CRISPR-assoc_RAMP_Cmr4"/>
</dbReference>
<feature type="domain" description="CRISPR type III-associated protein" evidence="2">
    <location>
        <begin position="18"/>
        <end position="315"/>
    </location>
</feature>
<dbReference type="RefSeq" id="WP_015868620.1">
    <property type="nucleotide sequence ID" value="NC_012785.1"/>
</dbReference>
<dbReference type="AlphaFoldDB" id="C5CDA1"/>
<dbReference type="PANTHER" id="PTHR36700:SF1">
    <property type="entry name" value="CRISPR SYSTEM CMR SUBUNIT CMR4"/>
    <property type="match status" value="1"/>
</dbReference>
<dbReference type="PANTHER" id="PTHR36700">
    <property type="entry name" value="CRISPR SYSTEM CMR SUBUNIT CMR4"/>
    <property type="match status" value="1"/>
</dbReference>
<dbReference type="OrthoDB" id="9789361at2"/>
<dbReference type="HOGENOM" id="CLU_047795_1_0_0"/>
<evidence type="ECO:0000259" key="2">
    <source>
        <dbReference type="Pfam" id="PF03787"/>
    </source>
</evidence>